<organism evidence="2 3">
    <name type="scientific">Porites evermanni</name>
    <dbReference type="NCBI Taxonomy" id="104178"/>
    <lineage>
        <taxon>Eukaryota</taxon>
        <taxon>Metazoa</taxon>
        <taxon>Cnidaria</taxon>
        <taxon>Anthozoa</taxon>
        <taxon>Hexacorallia</taxon>
        <taxon>Scleractinia</taxon>
        <taxon>Fungiina</taxon>
        <taxon>Poritidae</taxon>
        <taxon>Porites</taxon>
    </lineage>
</organism>
<dbReference type="InterPro" id="IPR016035">
    <property type="entry name" value="Acyl_Trfase/lysoPLipase"/>
</dbReference>
<evidence type="ECO:0000256" key="1">
    <source>
        <dbReference type="SAM" id="Phobius"/>
    </source>
</evidence>
<name>A0ABN8MKX6_9CNID</name>
<gene>
    <name evidence="2" type="ORF">PEVE_00037913</name>
</gene>
<accession>A0ABN8MKX6</accession>
<comment type="caution">
    <text evidence="2">The sequence shown here is derived from an EMBL/GenBank/DDBJ whole genome shotgun (WGS) entry which is preliminary data.</text>
</comment>
<keyword evidence="3" id="KW-1185">Reference proteome</keyword>
<dbReference type="SUPFAM" id="SSF52151">
    <property type="entry name" value="FabD/lysophospholipase-like"/>
    <property type="match status" value="1"/>
</dbReference>
<feature type="transmembrane region" description="Helical" evidence="1">
    <location>
        <begin position="221"/>
        <end position="242"/>
    </location>
</feature>
<feature type="transmembrane region" description="Helical" evidence="1">
    <location>
        <begin position="248"/>
        <end position="272"/>
    </location>
</feature>
<sequence length="842" mass="95715">MTSTETSQVGLAFSGGGIRSAAFCSGVLRRLLQRNVQVDYLSCVSGGGYTGTAFLDWKYREENREGEQQDSGEWHCRFFRHMRERAGYFCNWEKPVEGILDTAILVCLVLIVNFIGPVVMWGSYACPVAYIIDLLFGQYLRKKLDCEDFAKYASTGHAQSVYSIPEGMKKNATGDEIKRYCLSRQGTNDSYTFILFSVLFVLFAVFFVLSRETRKPESTYFSFLFTMFFIFLALTFLPFAIHDIIVKIPIWAQCLVVVVGILLWPILTHAYTKCPPVLRDKTSYVLIIYLFSYVTYWKVYEGAIVGIAYSSEIFNRWLFLSGLALWFVPLVASSHIRLMHVYNRWRLQKAFYHPDGLGENGCAGIGLKDICPLWTWPPKDTKDTTDGESERKKKPLNLKDLEGMKPEYLSNIVANRWMRDDSSDNHEILTMSPSVIERLDRRPQEKLQFEGKLEPEDVKLSNAMATSAAAISRHMGKYDTSIQGLTRLHTLLGLEMGATMISDIQSVKKESVLWKIVPTLINILRALPLISDETIETTIKQGVISFGLIHFALALIAVIDTGKKKPKWPTLEKLARWFIVHKSFVQFVRDVFSKDNTGIMPPPIMLLSDGGHIENLALLPLLKKRLNKIIVVDGGYKDGQKLYGESLLNALTLARTKLNCSFLSVSKKGEKEDDNDFDVITDLRNTFVKPRGNQGGGRPRVYRFKVRYDKNEAGNRYGEVLLIAPRNPKTGVGLLEGTSPEPETFDEVKGLKDGMILDPEEVDDLTFCCCESCHGSQFRWLSSSFCNTFPQHITANQFFTPRMFEAYQREGYRACVEAEQLQNDFMKDIVKQEDHNTNAYDV</sequence>
<feature type="transmembrane region" description="Helical" evidence="1">
    <location>
        <begin position="103"/>
        <end position="132"/>
    </location>
</feature>
<dbReference type="PANTHER" id="PTHR10728:SF40">
    <property type="entry name" value="PATATIN FAMILY PROTEIN"/>
    <property type="match status" value="1"/>
</dbReference>
<dbReference type="Proteomes" id="UP001159427">
    <property type="component" value="Unassembled WGS sequence"/>
</dbReference>
<evidence type="ECO:0000313" key="3">
    <source>
        <dbReference type="Proteomes" id="UP001159427"/>
    </source>
</evidence>
<proteinExistence type="predicted"/>
<keyword evidence="1" id="KW-0472">Membrane</keyword>
<dbReference type="EMBL" id="CALNXI010000631">
    <property type="protein sequence ID" value="CAH3030396.1"/>
    <property type="molecule type" value="Genomic_DNA"/>
</dbReference>
<evidence type="ECO:0008006" key="4">
    <source>
        <dbReference type="Google" id="ProtNLM"/>
    </source>
</evidence>
<feature type="transmembrane region" description="Helical" evidence="1">
    <location>
        <begin position="542"/>
        <end position="559"/>
    </location>
</feature>
<keyword evidence="1" id="KW-0812">Transmembrane</keyword>
<feature type="transmembrane region" description="Helical" evidence="1">
    <location>
        <begin position="284"/>
        <end position="311"/>
    </location>
</feature>
<dbReference type="Gene3D" id="3.40.1090.10">
    <property type="entry name" value="Cytosolic phospholipase A2 catalytic domain"/>
    <property type="match status" value="1"/>
</dbReference>
<feature type="transmembrane region" description="Helical" evidence="1">
    <location>
        <begin position="317"/>
        <end position="339"/>
    </location>
</feature>
<feature type="transmembrane region" description="Helical" evidence="1">
    <location>
        <begin position="190"/>
        <end position="209"/>
    </location>
</feature>
<dbReference type="PANTHER" id="PTHR10728">
    <property type="entry name" value="CYTOSOLIC PHOSPHOLIPASE A2"/>
    <property type="match status" value="1"/>
</dbReference>
<reference evidence="2 3" key="1">
    <citation type="submission" date="2022-05" db="EMBL/GenBank/DDBJ databases">
        <authorList>
            <consortium name="Genoscope - CEA"/>
            <person name="William W."/>
        </authorList>
    </citation>
    <scope>NUCLEOTIDE SEQUENCE [LARGE SCALE GENOMIC DNA]</scope>
</reference>
<evidence type="ECO:0000313" key="2">
    <source>
        <dbReference type="EMBL" id="CAH3030396.1"/>
    </source>
</evidence>
<protein>
    <recommendedName>
        <fullName evidence="4">PNPLA domain-containing protein</fullName>
    </recommendedName>
</protein>
<keyword evidence="1" id="KW-1133">Transmembrane helix</keyword>